<feature type="compositionally biased region" description="Basic residues" evidence="1">
    <location>
        <begin position="343"/>
        <end position="366"/>
    </location>
</feature>
<feature type="compositionally biased region" description="Basic and acidic residues" evidence="1">
    <location>
        <begin position="602"/>
        <end position="615"/>
    </location>
</feature>
<feature type="compositionally biased region" description="Basic and acidic residues" evidence="1">
    <location>
        <begin position="1182"/>
        <end position="1205"/>
    </location>
</feature>
<feature type="compositionally biased region" description="Basic and acidic residues" evidence="1">
    <location>
        <begin position="1046"/>
        <end position="1064"/>
    </location>
</feature>
<sequence>MAAALESHVRAAQKFLTSVRHLPSFKEARNKQVELVAKKLAANPLSVEQAASLVALLDDGIWEEHLDGLKGLFCLTEGGGKKNAPLQDYLAMPHYLTAAMWKVLSEDQRSVALEKLCRHLRALGLKNPSEVTQGMVLCLVFDLEGNLLGTQQWAVTLREKANVQKYLKQASHGPFLINLPHDRSECSSEVMQRVFGDEEPMDCIVPYEDLLARAKDWPMRNTHRFAQGKQQHLGPVLPSGEGGDLMNQMGHFVAGLMRGQSHSDASLPGLKFFSKERKEERNVSAPALALEDKKAEVSLEPAAESTVNIDRKPSGEDAVAKTLQALQCELQDKPAVEASGKTGKGKAKNKVKKPTAKKSQATKKKPAAALRRPAASAASARGTARAGESREARRLRLINVFVPKHIQAEYRDGCSKCYYRKGCTLSCWKLRGFEMRTACTGRSRWRLASSTHVVTSTLTYEVKSSPYVGKSPTWTLTYVVTAPLTYEVEPLRGVKSYVDSDLRGERMPRGAKVSPFSPAADYDRDTSEEKSDTEEAPAKSDEGKKSEKKERARSSGRSRRSRRRSRNAKLGRDPSHSYNKRRQERKRRRAEGHGRRRRGREHKIEDKRRRSESSEAKQAAAAKRVSQSAVRPRSPAWDPDKPRTKPCSHCGYEITTQQSGRLQHQWASRNCLTWQFWNQLDEGIKKNNPKAGWDKAKKAAFALYERRRMQAAPYQAAGELAPPPPLLLRSRASVARSSEPLEELEEVRVEEEPAPTATRRSRAPSAAPACVAPRAEQGHAPPAAATGPAGPAVPAGSTTAQGAAVGQKQQIVININSASAAWFIFCDTITAVLTVAECHAALRGESDVEAQIIRLKSLFVLTFKCSMNWHGMEDDEVVRLRCFRSSWDADALARRMEPDDDGVSFVEKAQVALDHLQSLQEVATQLPECKQLPWKTVRAQLIALQTTRHISETTSDITTEELPLTVWETRGWPKETVEACPRECSETLKLYLYKVPTKKVVWKEIHQQVSERILKQEQEACKARRKKGKKAGSEDDMDLPEEVEPEKDAQKNEKKEEKAAEVAARKTQSANNKKNMLAAKSIGQLSNDLQAMEKAYKKVSNLPDNVEAACKDAMAKVELWVGAAKSTMQLAEDERAKAGEVALPELPYDMVEVRTLHQTCTEVIKNLKPYFPAPKPKPAPKRKAEAEEKGEDTGKEKPPTGKHLEIPAIEDGNFVTMPCMSLPALVQAKVNACALYKAMLHEACQAHNGELTMVFYTDEVTGGNVLSPLLAPELSKWISVDSLLYDSMHIFFNNGQICQLLGQWYAILVQHTTFTLCHLQTYASLWTQVRGSPAACGPKPAKYFNAKLWRADGDFRRDADAAAAVLALVVAFCEEVLVVEDSLTPYIESMQCLQKLVCCIWACKVSPSAALQLDELQKKHFAAYAKAWSRETMRPKWHYGLHVQAQVQRCNKMLDTWALERKHIFFKKLITLLRVIPTMTFIHFLTGKSSGILSDISSDILFDILSGISSGISSDIFLTFFLTFSDILCPISSYMRSGREQWRGYSRLRSGRGTLGVDGRG</sequence>
<gene>
    <name evidence="2" type="ORF">C1SCF055_LOCUS10923</name>
</gene>
<keyword evidence="4" id="KW-1185">Reference proteome</keyword>
<accession>A0A9P1FR01</accession>
<dbReference type="EMBL" id="CAMXCT020000789">
    <property type="protein sequence ID" value="CAL1136677.1"/>
    <property type="molecule type" value="Genomic_DNA"/>
</dbReference>
<feature type="compositionally biased region" description="Low complexity" evidence="1">
    <location>
        <begin position="367"/>
        <end position="386"/>
    </location>
</feature>
<feature type="compositionally biased region" description="Basic residues" evidence="1">
    <location>
        <begin position="554"/>
        <end position="569"/>
    </location>
</feature>
<feature type="region of interest" description="Disordered" evidence="1">
    <location>
        <begin position="1171"/>
        <end position="1205"/>
    </location>
</feature>
<feature type="compositionally biased region" description="Acidic residues" evidence="1">
    <location>
        <begin position="1034"/>
        <end position="1045"/>
    </location>
</feature>
<evidence type="ECO:0000313" key="4">
    <source>
        <dbReference type="Proteomes" id="UP001152797"/>
    </source>
</evidence>
<feature type="region of interest" description="Disordered" evidence="1">
    <location>
        <begin position="505"/>
        <end position="645"/>
    </location>
</feature>
<feature type="compositionally biased region" description="Basic and acidic residues" evidence="1">
    <location>
        <begin position="536"/>
        <end position="553"/>
    </location>
</feature>
<feature type="region of interest" description="Disordered" evidence="1">
    <location>
        <begin position="739"/>
        <end position="798"/>
    </location>
</feature>
<feature type="region of interest" description="Disordered" evidence="1">
    <location>
        <begin position="334"/>
        <end position="389"/>
    </location>
</feature>
<feature type="compositionally biased region" description="Low complexity" evidence="1">
    <location>
        <begin position="754"/>
        <end position="798"/>
    </location>
</feature>
<feature type="compositionally biased region" description="Basic residues" evidence="1">
    <location>
        <begin position="578"/>
        <end position="601"/>
    </location>
</feature>
<organism evidence="2">
    <name type="scientific">Cladocopium goreaui</name>
    <dbReference type="NCBI Taxonomy" id="2562237"/>
    <lineage>
        <taxon>Eukaryota</taxon>
        <taxon>Sar</taxon>
        <taxon>Alveolata</taxon>
        <taxon>Dinophyceae</taxon>
        <taxon>Suessiales</taxon>
        <taxon>Symbiodiniaceae</taxon>
        <taxon>Cladocopium</taxon>
    </lineage>
</organism>
<comment type="caution">
    <text evidence="2">The sequence shown here is derived from an EMBL/GenBank/DDBJ whole genome shotgun (WGS) entry which is preliminary data.</text>
</comment>
<dbReference type="EMBL" id="CAMXCT010000789">
    <property type="protein sequence ID" value="CAI3983302.1"/>
    <property type="molecule type" value="Genomic_DNA"/>
</dbReference>
<evidence type="ECO:0000313" key="3">
    <source>
        <dbReference type="EMBL" id="CAL1136677.1"/>
    </source>
</evidence>
<reference evidence="3" key="2">
    <citation type="submission" date="2024-04" db="EMBL/GenBank/DDBJ databases">
        <authorList>
            <person name="Chen Y."/>
            <person name="Shah S."/>
            <person name="Dougan E. K."/>
            <person name="Thang M."/>
            <person name="Chan C."/>
        </authorList>
    </citation>
    <scope>NUCLEOTIDE SEQUENCE [LARGE SCALE GENOMIC DNA]</scope>
</reference>
<proteinExistence type="predicted"/>
<evidence type="ECO:0000313" key="2">
    <source>
        <dbReference type="EMBL" id="CAI3983302.1"/>
    </source>
</evidence>
<name>A0A9P1FR01_9DINO</name>
<feature type="compositionally biased region" description="Basic and acidic residues" evidence="1">
    <location>
        <begin position="521"/>
        <end position="530"/>
    </location>
</feature>
<feature type="compositionally biased region" description="Low complexity" evidence="1">
    <location>
        <begin position="616"/>
        <end position="631"/>
    </location>
</feature>
<evidence type="ECO:0000256" key="1">
    <source>
        <dbReference type="SAM" id="MobiDB-lite"/>
    </source>
</evidence>
<feature type="region of interest" description="Disordered" evidence="1">
    <location>
        <begin position="1024"/>
        <end position="1072"/>
    </location>
</feature>
<protein>
    <submittedName>
        <fullName evidence="2">Uncharacterized protein</fullName>
    </submittedName>
</protein>
<reference evidence="2" key="1">
    <citation type="submission" date="2022-10" db="EMBL/GenBank/DDBJ databases">
        <authorList>
            <person name="Chen Y."/>
            <person name="Dougan E. K."/>
            <person name="Chan C."/>
            <person name="Rhodes N."/>
            <person name="Thang M."/>
        </authorList>
    </citation>
    <scope>NUCLEOTIDE SEQUENCE</scope>
</reference>
<dbReference type="Proteomes" id="UP001152797">
    <property type="component" value="Unassembled WGS sequence"/>
</dbReference>
<dbReference type="EMBL" id="CAMXCT030000789">
    <property type="protein sequence ID" value="CAL4770614.1"/>
    <property type="molecule type" value="Genomic_DNA"/>
</dbReference>